<accession>A0A6P1M5K5</accession>
<dbReference type="EMBL" id="CP047593">
    <property type="protein sequence ID" value="QHI69121.1"/>
    <property type="molecule type" value="Genomic_DNA"/>
</dbReference>
<feature type="signal peptide" evidence="1">
    <location>
        <begin position="1"/>
        <end position="24"/>
    </location>
</feature>
<keyword evidence="3" id="KW-1185">Reference proteome</keyword>
<reference evidence="2 3" key="1">
    <citation type="submission" date="2020-01" db="EMBL/GenBank/DDBJ databases">
        <title>Ponticoccus aerotolerans gen. nov., sp. nov., an anaerobic bacterium and proposal of Ponticoccusceae fam. nov., Ponticoccusles ord. nov. and Ponticoccuse classis nov. in the phylum Kiritimatiellaeota.</title>
        <authorList>
            <person name="Zhou L.Y."/>
            <person name="Du Z.J."/>
        </authorList>
    </citation>
    <scope>NUCLEOTIDE SEQUENCE [LARGE SCALE GENOMIC DNA]</scope>
    <source>
        <strain evidence="2 3">S-5007</strain>
    </source>
</reference>
<gene>
    <name evidence="2" type="ORF">GT409_06555</name>
</gene>
<dbReference type="KEGG" id="taer:GT409_06555"/>
<organism evidence="2 3">
    <name type="scientific">Tichowtungia aerotolerans</name>
    <dbReference type="NCBI Taxonomy" id="2697043"/>
    <lineage>
        <taxon>Bacteria</taxon>
        <taxon>Pseudomonadati</taxon>
        <taxon>Kiritimatiellota</taxon>
        <taxon>Tichowtungiia</taxon>
        <taxon>Tichowtungiales</taxon>
        <taxon>Tichowtungiaceae</taxon>
        <taxon>Tichowtungia</taxon>
    </lineage>
</organism>
<dbReference type="RefSeq" id="WP_160628136.1">
    <property type="nucleotide sequence ID" value="NZ_CP047593.1"/>
</dbReference>
<feature type="chain" id="PRO_5026921461" evidence="1">
    <location>
        <begin position="25"/>
        <end position="791"/>
    </location>
</feature>
<evidence type="ECO:0000313" key="2">
    <source>
        <dbReference type="EMBL" id="QHI69121.1"/>
    </source>
</evidence>
<dbReference type="AlphaFoldDB" id="A0A6P1M5K5"/>
<evidence type="ECO:0000256" key="1">
    <source>
        <dbReference type="SAM" id="SignalP"/>
    </source>
</evidence>
<protein>
    <submittedName>
        <fullName evidence="2">Uncharacterized protein</fullName>
    </submittedName>
</protein>
<sequence length="791" mass="84321">MKTIIRRQTVAIIIAVATASAIMAAITPTSDDFSSDTSSSWTSVGAVITTIAYDSTTSGDYDDGDPANKLAYTAGMVLTGDGISDLDGSGDGGLRFDTQDAVSANEAIALTISGTMEKDRVIYFSGSVYNDDGSYSNYKAQLWNLTDNTLLAESSILNVSGINHVAYVPVDFSVSYKVTANDDGDTLQIRFVESNDSASRNIYLDNFSVTTVPETLYAYESFDTTATNGTRLIDLGITGYGFSGYTNTYGQMIIFDGLTYTDALGNELQTTGKSGGMTNLLGGTQNAQLMLSDAIEGSGSGKVYMSFLQQIDSANSWGMAAGLYNTVGDAGSSPGTPVATWRSTSSNFGIFGNDGIDIRTGPSSLLASNLLFFVVTEIDLDSGTMTAWINPTNLTDVSGSATWTMTDSADSGSLIDMNLFTLSRKAGSEKVDEIRIGNTLDVVVPVVDPGVQTLTWTFNGDFDPIAENIAQYDYTSDQVYVGSNAVANTLAFNGRSSGTDYFIVDKGTGHEKALLVRTINTANTDFGIYVQKLDFRLNNMNSSNQTRVSWSFDILGTDHAGIEPTNWTVKINTGNYSKNISVSDGWFGTNTSVTAQTFDFVDDDSTWTTVTGSYVIAVDQAGSAGGIQISTDTGGYTSADGIVLDNIQVTIESIIPVYDSALEAWAAGFDLYGDDALPGSDVEPDGLDNLMEYALGGDPTADDASSVKPATFVATEGTTNWFYHVHNERTDDPSLTFSIGTETDLVNAPVWNTNDVFNAGESAEVGGFKSVTNRTEMTDSTKFIRLKVEQN</sequence>
<keyword evidence="1" id="KW-0732">Signal</keyword>
<evidence type="ECO:0000313" key="3">
    <source>
        <dbReference type="Proteomes" id="UP000464954"/>
    </source>
</evidence>
<proteinExistence type="predicted"/>
<dbReference type="Proteomes" id="UP000464954">
    <property type="component" value="Chromosome"/>
</dbReference>
<name>A0A6P1M5K5_9BACT</name>